<dbReference type="FunFam" id="1.10.600.10:FF:000001">
    <property type="entry name" value="Geranylgeranyl diphosphate synthase"/>
    <property type="match status" value="1"/>
</dbReference>
<dbReference type="PANTHER" id="PTHR43281">
    <property type="entry name" value="FARNESYL DIPHOSPHATE SYNTHASE"/>
    <property type="match status" value="1"/>
</dbReference>
<dbReference type="InterPro" id="IPR053378">
    <property type="entry name" value="Prenyl_diphosphate_synthase"/>
</dbReference>
<dbReference type="SFLD" id="SFLDG01017">
    <property type="entry name" value="Polyprenyl_Transferase_Like"/>
    <property type="match status" value="1"/>
</dbReference>
<evidence type="ECO:0000313" key="13">
    <source>
        <dbReference type="EMBL" id="VDG29794.1"/>
    </source>
</evidence>
<name>A0A660E4W1_9LACO</name>
<comment type="cofactor">
    <cofactor evidence="1">
        <name>Mg(2+)</name>
        <dbReference type="ChEBI" id="CHEBI:18420"/>
    </cofactor>
</comment>
<dbReference type="Gene3D" id="1.10.600.10">
    <property type="entry name" value="Farnesyl Diphosphate Synthase"/>
    <property type="match status" value="1"/>
</dbReference>
<dbReference type="InterPro" id="IPR033749">
    <property type="entry name" value="Polyprenyl_synt_CS"/>
</dbReference>
<evidence type="ECO:0000256" key="5">
    <source>
        <dbReference type="ARBA" id="ARBA00022679"/>
    </source>
</evidence>
<gene>
    <name evidence="13" type="ORF">MUDAN_MDHGFNIF_01331</name>
</gene>
<dbReference type="CDD" id="cd00685">
    <property type="entry name" value="Trans_IPPS_HT"/>
    <property type="match status" value="1"/>
</dbReference>
<comment type="catalytic activity">
    <reaction evidence="11">
        <text>isopentenyl diphosphate + (2E)-geranyl diphosphate = (2E,6E)-farnesyl diphosphate + diphosphate</text>
        <dbReference type="Rhea" id="RHEA:19361"/>
        <dbReference type="ChEBI" id="CHEBI:33019"/>
        <dbReference type="ChEBI" id="CHEBI:58057"/>
        <dbReference type="ChEBI" id="CHEBI:128769"/>
        <dbReference type="ChEBI" id="CHEBI:175763"/>
        <dbReference type="EC" id="2.5.1.10"/>
    </reaction>
</comment>
<keyword evidence="8" id="KW-0414">Isoprene biosynthesis</keyword>
<protein>
    <recommendedName>
        <fullName evidence="4">Farnesyl diphosphate synthase</fullName>
        <ecNumber evidence="3">2.5.1.10</ecNumber>
    </recommendedName>
    <alternativeName>
        <fullName evidence="10">(2E,6E)-farnesyl diphosphate synthase</fullName>
    </alternativeName>
    <alternativeName>
        <fullName evidence="9">Geranyltranstransferase</fullName>
    </alternativeName>
</protein>
<dbReference type="PANTHER" id="PTHR43281:SF1">
    <property type="entry name" value="FARNESYL DIPHOSPHATE SYNTHASE"/>
    <property type="match status" value="1"/>
</dbReference>
<evidence type="ECO:0000256" key="11">
    <source>
        <dbReference type="ARBA" id="ARBA00049399"/>
    </source>
</evidence>
<keyword evidence="6" id="KW-0479">Metal-binding</keyword>
<dbReference type="SUPFAM" id="SSF48576">
    <property type="entry name" value="Terpenoid synthases"/>
    <property type="match status" value="1"/>
</dbReference>
<sequence>MAMKCHLKMRKLLTPMSKATLTSFEATWVPRINTYLDESLRTVSDRADLTAAIRYSVLAGGKRLRPLLSLAVLATFDCPITAAELRASSALELLHTYSLIHDDLPAMDNDPLRRGKPTSHVKFGEDLAILAGDALQPLAFQWLADSGLTADQIAQLTLGLALAAGPQGMVAGQVADVKSTGQTLALPELQHLHRRKTGALIHYAVLAGAVQANVSAATRAALLDFGDAFGLAFQIYDDILDVTSTPAEMGKATHKDADEHKNTYPGLLGLDGAQQALKTALTSATAALDRAEAASQTKMDLLASFLTYFTN</sequence>
<dbReference type="Proteomes" id="UP000289996">
    <property type="component" value="Unassembled WGS sequence"/>
</dbReference>
<dbReference type="GO" id="GO:0005737">
    <property type="term" value="C:cytoplasm"/>
    <property type="evidence" value="ECO:0007669"/>
    <property type="project" value="UniProtKB-ARBA"/>
</dbReference>
<dbReference type="EMBL" id="UYIG01000152">
    <property type="protein sequence ID" value="VDG29794.1"/>
    <property type="molecule type" value="Genomic_DNA"/>
</dbReference>
<dbReference type="GO" id="GO:0004337">
    <property type="term" value="F:(2E,6E)-farnesyl diphosphate synthase activity"/>
    <property type="evidence" value="ECO:0007669"/>
    <property type="project" value="UniProtKB-EC"/>
</dbReference>
<accession>A0A660E4W1</accession>
<evidence type="ECO:0000256" key="8">
    <source>
        <dbReference type="ARBA" id="ARBA00023229"/>
    </source>
</evidence>
<evidence type="ECO:0000256" key="4">
    <source>
        <dbReference type="ARBA" id="ARBA00015100"/>
    </source>
</evidence>
<evidence type="ECO:0000256" key="3">
    <source>
        <dbReference type="ARBA" id="ARBA00012439"/>
    </source>
</evidence>
<dbReference type="Pfam" id="PF00348">
    <property type="entry name" value="polyprenyl_synt"/>
    <property type="match status" value="1"/>
</dbReference>
<evidence type="ECO:0000313" key="14">
    <source>
        <dbReference type="Proteomes" id="UP000289996"/>
    </source>
</evidence>
<evidence type="ECO:0000256" key="12">
    <source>
        <dbReference type="RuleBase" id="RU004466"/>
    </source>
</evidence>
<evidence type="ECO:0000256" key="2">
    <source>
        <dbReference type="ARBA" id="ARBA00006706"/>
    </source>
</evidence>
<reference evidence="13 14" key="1">
    <citation type="submission" date="2018-11" db="EMBL/GenBank/DDBJ databases">
        <authorList>
            <person name="Wuyts S."/>
        </authorList>
    </citation>
    <scope>NUCLEOTIDE SEQUENCE [LARGE SCALE GENOMIC DNA]</scope>
    <source>
        <strain evidence="13">Lactobacillus mudanjiangensis AMBF249</strain>
    </source>
</reference>
<proteinExistence type="inferred from homology"/>
<keyword evidence="14" id="KW-1185">Reference proteome</keyword>
<organism evidence="13 14">
    <name type="scientific">Lactiplantibacillus mudanjiangensis</name>
    <dbReference type="NCBI Taxonomy" id="1296538"/>
    <lineage>
        <taxon>Bacteria</taxon>
        <taxon>Bacillati</taxon>
        <taxon>Bacillota</taxon>
        <taxon>Bacilli</taxon>
        <taxon>Lactobacillales</taxon>
        <taxon>Lactobacillaceae</taxon>
        <taxon>Lactiplantibacillus</taxon>
    </lineage>
</organism>
<dbReference type="PROSITE" id="PS00444">
    <property type="entry name" value="POLYPRENYL_SYNTHASE_2"/>
    <property type="match status" value="1"/>
</dbReference>
<keyword evidence="5 12" id="KW-0808">Transferase</keyword>
<evidence type="ECO:0000256" key="1">
    <source>
        <dbReference type="ARBA" id="ARBA00001946"/>
    </source>
</evidence>
<dbReference type="AlphaFoldDB" id="A0A660E4W1"/>
<evidence type="ECO:0000256" key="9">
    <source>
        <dbReference type="ARBA" id="ARBA00032380"/>
    </source>
</evidence>
<dbReference type="PROSITE" id="PS00723">
    <property type="entry name" value="POLYPRENYL_SYNTHASE_1"/>
    <property type="match status" value="1"/>
</dbReference>
<keyword evidence="7" id="KW-0460">Magnesium</keyword>
<comment type="similarity">
    <text evidence="2 12">Belongs to the FPP/GGPP synthase family.</text>
</comment>
<dbReference type="GO" id="GO:0046872">
    <property type="term" value="F:metal ion binding"/>
    <property type="evidence" value="ECO:0007669"/>
    <property type="project" value="UniProtKB-KW"/>
</dbReference>
<dbReference type="EC" id="2.5.1.10" evidence="3"/>
<dbReference type="NCBIfam" id="NF045485">
    <property type="entry name" value="FPPsyn"/>
    <property type="match status" value="1"/>
</dbReference>
<dbReference type="GO" id="GO:0016114">
    <property type="term" value="P:terpenoid biosynthetic process"/>
    <property type="evidence" value="ECO:0007669"/>
    <property type="project" value="UniProtKB-ARBA"/>
</dbReference>
<dbReference type="SFLD" id="SFLDS00005">
    <property type="entry name" value="Isoprenoid_Synthase_Type_I"/>
    <property type="match status" value="1"/>
</dbReference>
<dbReference type="InterPro" id="IPR000092">
    <property type="entry name" value="Polyprenyl_synt"/>
</dbReference>
<evidence type="ECO:0000256" key="10">
    <source>
        <dbReference type="ARBA" id="ARBA00032873"/>
    </source>
</evidence>
<evidence type="ECO:0000256" key="6">
    <source>
        <dbReference type="ARBA" id="ARBA00022723"/>
    </source>
</evidence>
<dbReference type="InterPro" id="IPR008949">
    <property type="entry name" value="Isoprenoid_synthase_dom_sf"/>
</dbReference>
<evidence type="ECO:0000256" key="7">
    <source>
        <dbReference type="ARBA" id="ARBA00022842"/>
    </source>
</evidence>